<name>A0A1G9VWI6_9GAMM</name>
<dbReference type="AlphaFoldDB" id="A0A1G9VWI6"/>
<feature type="transmembrane region" description="Helical" evidence="1">
    <location>
        <begin position="46"/>
        <end position="70"/>
    </location>
</feature>
<feature type="transmembrane region" description="Helical" evidence="1">
    <location>
        <begin position="6"/>
        <end position="25"/>
    </location>
</feature>
<evidence type="ECO:0000313" key="3">
    <source>
        <dbReference type="Proteomes" id="UP000199107"/>
    </source>
</evidence>
<reference evidence="3" key="1">
    <citation type="submission" date="2016-10" db="EMBL/GenBank/DDBJ databases">
        <authorList>
            <person name="Varghese N."/>
            <person name="Submissions S."/>
        </authorList>
    </citation>
    <scope>NUCLEOTIDE SEQUENCE [LARGE SCALE GENOMIC DNA]</scope>
    <source>
        <strain evidence="3">AAP</strain>
    </source>
</reference>
<dbReference type="EMBL" id="FNGH01000019">
    <property type="protein sequence ID" value="SDM76483.1"/>
    <property type="molecule type" value="Genomic_DNA"/>
</dbReference>
<protein>
    <submittedName>
        <fullName evidence="2">Uncharacterized protein</fullName>
    </submittedName>
</protein>
<organism evidence="2 3">
    <name type="scientific">Franzmannia pantelleriensis</name>
    <dbReference type="NCBI Taxonomy" id="48727"/>
    <lineage>
        <taxon>Bacteria</taxon>
        <taxon>Pseudomonadati</taxon>
        <taxon>Pseudomonadota</taxon>
        <taxon>Gammaproteobacteria</taxon>
        <taxon>Oceanospirillales</taxon>
        <taxon>Halomonadaceae</taxon>
        <taxon>Franzmannia</taxon>
    </lineage>
</organism>
<dbReference type="STRING" id="48727.SAMN05192555_11916"/>
<evidence type="ECO:0000256" key="1">
    <source>
        <dbReference type="SAM" id="Phobius"/>
    </source>
</evidence>
<evidence type="ECO:0000313" key="2">
    <source>
        <dbReference type="EMBL" id="SDM76483.1"/>
    </source>
</evidence>
<keyword evidence="1" id="KW-0812">Transmembrane</keyword>
<sequence length="282" mass="31409">MAFDVIVGFIISVPIMIGVLGYPMAIWSRLDGEFLSGRGVPLWRKLVAASLSILPAILTLFVFVFLVTLLDVGGSDAAWERAREVAPRAVPPEAYPMAFGMISGCVFLSPLYAKWIRYLPILGSYGNQDLEPPAATRKSNEELHLLEKYVKSMFLDKAPRHIGAVCLSDLPGFSASPAYMKNRFYAAFLEAEFLVLARRRVKSDEIRKKDIKYSLETAIVAEDDDCLNYTRSVSRDVVVKLGGLQLIDYLKEGASIMISQPEINITLSYSDVEAIREFAKIQ</sequence>
<keyword evidence="1" id="KW-1133">Transmembrane helix</keyword>
<keyword evidence="1" id="KW-0472">Membrane</keyword>
<proteinExistence type="predicted"/>
<dbReference type="Proteomes" id="UP000199107">
    <property type="component" value="Unassembled WGS sequence"/>
</dbReference>
<gene>
    <name evidence="2" type="ORF">SAMN05192555_11916</name>
</gene>
<accession>A0A1G9VWI6</accession>
<keyword evidence="3" id="KW-1185">Reference proteome</keyword>
<feature type="transmembrane region" description="Helical" evidence="1">
    <location>
        <begin position="94"/>
        <end position="113"/>
    </location>
</feature>
<dbReference type="OrthoDB" id="7067779at2"/>
<dbReference type="RefSeq" id="WP_143025098.1">
    <property type="nucleotide sequence ID" value="NZ_FNGH01000019.1"/>
</dbReference>